<evidence type="ECO:0008006" key="3">
    <source>
        <dbReference type="Google" id="ProtNLM"/>
    </source>
</evidence>
<dbReference type="EMBL" id="JASMRN010000013">
    <property type="protein sequence ID" value="MEZ7516434.1"/>
    <property type="molecule type" value="Genomic_DNA"/>
</dbReference>
<proteinExistence type="predicted"/>
<dbReference type="SUPFAM" id="SSF49464">
    <property type="entry name" value="Carboxypeptidase regulatory domain-like"/>
    <property type="match status" value="1"/>
</dbReference>
<organism evidence="1 2">
    <name type="scientific">Flavobacterium frigidarium</name>
    <dbReference type="NCBI Taxonomy" id="99286"/>
    <lineage>
        <taxon>Bacteria</taxon>
        <taxon>Pseudomonadati</taxon>
        <taxon>Bacteroidota</taxon>
        <taxon>Flavobacteriia</taxon>
        <taxon>Flavobacteriales</taxon>
        <taxon>Flavobacteriaceae</taxon>
        <taxon>Flavobacterium</taxon>
    </lineage>
</organism>
<sequence>MRTNHLLIVLLLFSIKSISQKIDGTVMSGKFVLSNVEVINYDTKEFALTDADGNFSISAKKGDLLVFVSKNHELKQLPFNPTLLVNDKLIVKVTLVAEELNEIIITNTTAVTLKTNTKIEQIKRDEIKADREERKLKPLNVDDLSISKGLNVIRVVGFIVDKLKKEKEPTKRTVPEIAFYNLAKNSYDQNFYIKTLMLQPDQIELFLQFCDADPKSKTIAADQNTLSLMDFLFEKNTAFKNLNKVN</sequence>
<dbReference type="RefSeq" id="WP_371571658.1">
    <property type="nucleotide sequence ID" value="NZ_JASMRN010000013.1"/>
</dbReference>
<gene>
    <name evidence="1" type="ORF">QO192_14220</name>
</gene>
<accession>A0ABV4KFH9</accession>
<comment type="caution">
    <text evidence="1">The sequence shown here is derived from an EMBL/GenBank/DDBJ whole genome shotgun (WGS) entry which is preliminary data.</text>
</comment>
<evidence type="ECO:0000313" key="2">
    <source>
        <dbReference type="Proteomes" id="UP001568894"/>
    </source>
</evidence>
<evidence type="ECO:0000313" key="1">
    <source>
        <dbReference type="EMBL" id="MEZ7516434.1"/>
    </source>
</evidence>
<reference evidence="1 2" key="1">
    <citation type="submission" date="2023-05" db="EMBL/GenBank/DDBJ databases">
        <title>Adaptations of aquatic viruses from atmosphere-close ecosystems of the Central Arctic Ocean.</title>
        <authorList>
            <person name="Rahlff J."/>
            <person name="Holmfeldt K."/>
        </authorList>
    </citation>
    <scope>NUCLEOTIDE SEQUENCE [LARGE SCALE GENOMIC DNA]</scope>
    <source>
        <strain evidence="1 2">Arc14</strain>
    </source>
</reference>
<keyword evidence="2" id="KW-1185">Reference proteome</keyword>
<dbReference type="Proteomes" id="UP001568894">
    <property type="component" value="Unassembled WGS sequence"/>
</dbReference>
<protein>
    <recommendedName>
        <fullName evidence="3">CarboxypepD_reg-like domain-containing protein</fullName>
    </recommendedName>
</protein>
<name>A0ABV4KFH9_9FLAO</name>
<dbReference type="InterPro" id="IPR008969">
    <property type="entry name" value="CarboxyPept-like_regulatory"/>
</dbReference>